<dbReference type="InterPro" id="IPR015890">
    <property type="entry name" value="Chorismate_C"/>
</dbReference>
<dbReference type="Gene3D" id="3.60.120.10">
    <property type="entry name" value="Anthranilate synthase"/>
    <property type="match status" value="1"/>
</dbReference>
<evidence type="ECO:0000256" key="3">
    <source>
        <dbReference type="ARBA" id="ARBA00012266"/>
    </source>
</evidence>
<feature type="region of interest" description="Disordered" evidence="7">
    <location>
        <begin position="48"/>
        <end position="97"/>
    </location>
</feature>
<feature type="compositionally biased region" description="Low complexity" evidence="7">
    <location>
        <begin position="57"/>
        <end position="77"/>
    </location>
</feature>
<organism evidence="10 11">
    <name type="scientific">Natronoglomus mannanivorans</name>
    <dbReference type="NCBI Taxonomy" id="2979990"/>
    <lineage>
        <taxon>Archaea</taxon>
        <taxon>Methanobacteriati</taxon>
        <taxon>Methanobacteriota</taxon>
        <taxon>Stenosarchaea group</taxon>
        <taxon>Halobacteria</taxon>
        <taxon>Halobacteriales</taxon>
        <taxon>Natrialbaceae</taxon>
        <taxon>Natronoglomus</taxon>
    </lineage>
</organism>
<evidence type="ECO:0000256" key="2">
    <source>
        <dbReference type="ARBA" id="ARBA00009562"/>
    </source>
</evidence>
<dbReference type="PANTHER" id="PTHR11236:SF9">
    <property type="entry name" value="ANTHRANILATE SYNTHASE COMPONENT 1"/>
    <property type="match status" value="1"/>
</dbReference>
<comment type="pathway">
    <text evidence="1">Amino-acid biosynthesis; L-tryptophan biosynthesis; L-tryptophan from chorismate: step 1/5.</text>
</comment>
<name>A0ABT2QJQ8_9EURY</name>
<dbReference type="InterPro" id="IPR006805">
    <property type="entry name" value="Anth_synth_I_N"/>
</dbReference>
<dbReference type="Proteomes" id="UP001320972">
    <property type="component" value="Unassembled WGS sequence"/>
</dbReference>
<dbReference type="PRINTS" id="PR00095">
    <property type="entry name" value="ANTSNTHASEI"/>
</dbReference>
<dbReference type="Pfam" id="PF04715">
    <property type="entry name" value="Anth_synt_I_N"/>
    <property type="match status" value="1"/>
</dbReference>
<feature type="region of interest" description="Disordered" evidence="7">
    <location>
        <begin position="125"/>
        <end position="171"/>
    </location>
</feature>
<keyword evidence="11" id="KW-1185">Reference proteome</keyword>
<keyword evidence="4" id="KW-0822">Tryptophan biosynthesis</keyword>
<feature type="compositionally biased region" description="Basic and acidic residues" evidence="7">
    <location>
        <begin position="582"/>
        <end position="594"/>
    </location>
</feature>
<comment type="catalytic activity">
    <reaction evidence="6">
        <text>chorismate + L-glutamine = anthranilate + pyruvate + L-glutamate + H(+)</text>
        <dbReference type="Rhea" id="RHEA:21732"/>
        <dbReference type="ChEBI" id="CHEBI:15361"/>
        <dbReference type="ChEBI" id="CHEBI:15378"/>
        <dbReference type="ChEBI" id="CHEBI:16567"/>
        <dbReference type="ChEBI" id="CHEBI:29748"/>
        <dbReference type="ChEBI" id="CHEBI:29985"/>
        <dbReference type="ChEBI" id="CHEBI:58359"/>
        <dbReference type="EC" id="4.1.3.27"/>
    </reaction>
</comment>
<evidence type="ECO:0000256" key="6">
    <source>
        <dbReference type="ARBA" id="ARBA00047683"/>
    </source>
</evidence>
<dbReference type="EMBL" id="JAOPKB010000016">
    <property type="protein sequence ID" value="MCU4975163.1"/>
    <property type="molecule type" value="Genomic_DNA"/>
</dbReference>
<feature type="compositionally biased region" description="Basic and acidic residues" evidence="7">
    <location>
        <begin position="603"/>
        <end position="624"/>
    </location>
</feature>
<evidence type="ECO:0000256" key="7">
    <source>
        <dbReference type="SAM" id="MobiDB-lite"/>
    </source>
</evidence>
<dbReference type="NCBIfam" id="TIGR01824">
    <property type="entry name" value="PabB-clade2"/>
    <property type="match status" value="1"/>
</dbReference>
<dbReference type="PANTHER" id="PTHR11236">
    <property type="entry name" value="AMINOBENZOATE/ANTHRANILATE SYNTHASE"/>
    <property type="match status" value="1"/>
</dbReference>
<feature type="region of interest" description="Disordered" evidence="7">
    <location>
        <begin position="576"/>
        <end position="624"/>
    </location>
</feature>
<protein>
    <recommendedName>
        <fullName evidence="3">anthranilate synthase</fullName>
        <ecNumber evidence="3">4.1.3.27</ecNumber>
    </recommendedName>
</protein>
<feature type="compositionally biased region" description="Low complexity" evidence="7">
    <location>
        <begin position="149"/>
        <end position="171"/>
    </location>
</feature>
<dbReference type="EC" id="4.1.3.27" evidence="3"/>
<dbReference type="GO" id="GO:0046820">
    <property type="term" value="F:4-amino-4-deoxychorismate synthase activity"/>
    <property type="evidence" value="ECO:0007669"/>
    <property type="project" value="UniProtKB-EC"/>
</dbReference>
<keyword evidence="4" id="KW-0028">Amino-acid biosynthesis</keyword>
<reference evidence="10 11" key="1">
    <citation type="submission" date="2022-09" db="EMBL/GenBank/DDBJ databases">
        <title>Enrichment on poylsaccharides allowed isolation of novel metabolic and taxonomic groups of Haloarchaea.</title>
        <authorList>
            <person name="Sorokin D.Y."/>
            <person name="Elcheninov A.G."/>
            <person name="Khizhniak T.V."/>
            <person name="Kolganova T.V."/>
            <person name="Kublanov I.V."/>
        </authorList>
    </citation>
    <scope>NUCLEOTIDE SEQUENCE [LARGE SCALE GENOMIC DNA]</scope>
    <source>
        <strain evidence="10 11">AArc-m2/3/4</strain>
    </source>
</reference>
<keyword evidence="10" id="KW-0808">Transferase</keyword>
<proteinExistence type="inferred from homology"/>
<evidence type="ECO:0000256" key="4">
    <source>
        <dbReference type="ARBA" id="ARBA00022822"/>
    </source>
</evidence>
<comment type="similarity">
    <text evidence="2">Belongs to the anthranilate synthase component I family.</text>
</comment>
<accession>A0ABT2QJQ8</accession>
<evidence type="ECO:0000259" key="8">
    <source>
        <dbReference type="Pfam" id="PF00425"/>
    </source>
</evidence>
<evidence type="ECO:0000256" key="1">
    <source>
        <dbReference type="ARBA" id="ARBA00004873"/>
    </source>
</evidence>
<keyword evidence="10" id="KW-0032">Aminotransferase</keyword>
<feature type="domain" description="Anthranilate synthase component I N-terminal" evidence="9">
    <location>
        <begin position="95"/>
        <end position="229"/>
    </location>
</feature>
<dbReference type="InterPro" id="IPR019999">
    <property type="entry name" value="Anth_synth_I-like"/>
</dbReference>
<evidence type="ECO:0000313" key="11">
    <source>
        <dbReference type="Proteomes" id="UP001320972"/>
    </source>
</evidence>
<dbReference type="InterPro" id="IPR010118">
    <property type="entry name" value="Para-NH2Bz/anthranilate_synth"/>
</dbReference>
<feature type="domain" description="Chorismate-utilising enzyme C-terminal" evidence="8">
    <location>
        <begin position="303"/>
        <end position="556"/>
    </location>
</feature>
<evidence type="ECO:0000313" key="10">
    <source>
        <dbReference type="EMBL" id="MCU4975163.1"/>
    </source>
</evidence>
<gene>
    <name evidence="10" type="primary">pabB</name>
    <name evidence="10" type="ORF">OB955_20905</name>
</gene>
<comment type="caution">
    <text evidence="10">The sequence shown here is derived from an EMBL/GenBank/DDBJ whole genome shotgun (WGS) entry which is preliminary data.</text>
</comment>
<evidence type="ECO:0000259" key="9">
    <source>
        <dbReference type="Pfam" id="PF04715"/>
    </source>
</evidence>
<dbReference type="Pfam" id="PF00425">
    <property type="entry name" value="Chorismate_bind"/>
    <property type="match status" value="1"/>
</dbReference>
<keyword evidence="5" id="KW-0057">Aromatic amino acid biosynthesis</keyword>
<dbReference type="RefSeq" id="WP_338008981.1">
    <property type="nucleotide sequence ID" value="NZ_JAOPKB010000016.1"/>
</dbReference>
<sequence>MNEPRVHTTLESFRSVAADAPDGATAAVRVPVEVRVRVRDPFLAYRRARGAVRARSRSSSGSDSDSDSDSGFAADSSADPDSDSDSGTRSDPAGVFLETTGGQRGWGYFGLEPVERLTVSPDAVSVAGEAGGDSSESVIADSDFDSDSDSGSSESAAWDPSPSHSQSSSPSLEALEGLLAGETLLRGDCEVPYPCGAVGWLSYDIVRELEDLPESAVDDRGLPRLEVGRFDCLASWKAPTDGAVTLRITACPRVDGDHDPDDAYERGRERALEFARTTLEGDPGTDQPPVTTDEARFESDCGREAFAGRVRRVKEYVRDGDTFQANISQRLVAPAAVHPVAAYDALRRVNPAPYSCLLEFRGADLISASPELLLERNGDFLRTEPIAGTRPRGATPEEDESLEADLLGDEKERAEHAMLVDLERNDLGKVSEYGSVAVEEYRRVDRYSEVMHLVSNVTGRLREGETLADAIAAVFPGGTITGAPKPRTMEIIDELEATQRGPYTGSVGIFGLDGRATLNIVIRTLVRYDEEYHLRVGAGIVHDSDPYREYDETLAKARALITAVDEALGEQAAMTVEASDGGVERTPAKLEQESNPKPAGLEPDGRDARGSDRETQRDDGGRDE</sequence>
<dbReference type="SUPFAM" id="SSF56322">
    <property type="entry name" value="ADC synthase"/>
    <property type="match status" value="1"/>
</dbReference>
<evidence type="ECO:0000256" key="5">
    <source>
        <dbReference type="ARBA" id="ARBA00023141"/>
    </source>
</evidence>
<dbReference type="InterPro" id="IPR005801">
    <property type="entry name" value="ADC_synthase"/>
</dbReference>